<sequence length="383" mass="41726">MNEILATRIASALSSRSNEGLLRRVQMHAPQAGLVNLADNDYWSLSKHPEVQAAAREAIERYGCSACASPLITGFGPAHELLLARLKQWHDFAHGLVWNSGFAANRAVLSQLPRRGDLVLADRLIHKSMVHGILDSGARLTRYRHCDLDHLASLLAERPPTDGVTFVVTESVFSMDGDYPDVGRMAELKRAHDFVWLVDEAHAIGWYGERGSGLVEEAGVADQVDVLVGTLGKALGSMGAYTLLRDERLEQFLENYASEFIYSTYLAPACAAAALRATEVIEARLTERQAARDASRRFRAELRAKGWDAPDGDSPIVPIILGNIDQAERARDRLRAVGVLAALIRPPTVPPGTARVRLSLKGDMAPEVLTRVAAALGEPEDAS</sequence>
<dbReference type="InterPro" id="IPR015422">
    <property type="entry name" value="PyrdxlP-dep_Trfase_small"/>
</dbReference>
<dbReference type="InterPro" id="IPR004839">
    <property type="entry name" value="Aminotransferase_I/II_large"/>
</dbReference>
<dbReference type="Pfam" id="PF00155">
    <property type="entry name" value="Aminotran_1_2"/>
    <property type="match status" value="1"/>
</dbReference>
<dbReference type="InterPro" id="IPR015421">
    <property type="entry name" value="PyrdxlP-dep_Trfase_major"/>
</dbReference>
<comment type="catalytic activity">
    <reaction evidence="11">
        <text>6-carboxyhexanoyl-[ACP] + L-alanine + H(+) = (8S)-8-amino-7-oxononanoate + holo-[ACP] + CO2</text>
        <dbReference type="Rhea" id="RHEA:42288"/>
        <dbReference type="Rhea" id="RHEA-COMP:9685"/>
        <dbReference type="Rhea" id="RHEA-COMP:9955"/>
        <dbReference type="ChEBI" id="CHEBI:15378"/>
        <dbReference type="ChEBI" id="CHEBI:16526"/>
        <dbReference type="ChEBI" id="CHEBI:57972"/>
        <dbReference type="ChEBI" id="CHEBI:64479"/>
        <dbReference type="ChEBI" id="CHEBI:78846"/>
        <dbReference type="ChEBI" id="CHEBI:149468"/>
        <dbReference type="EC" id="2.3.1.47"/>
    </reaction>
</comment>
<name>A0A5C5XYR1_9BACT</name>
<keyword evidence="8 12" id="KW-0663">Pyridoxal phosphate</keyword>
<proteinExistence type="inferred from homology"/>
<dbReference type="AlphaFoldDB" id="A0A5C5XYR1"/>
<dbReference type="Gene3D" id="3.40.640.10">
    <property type="entry name" value="Type I PLP-dependent aspartate aminotransferase-like (Major domain)"/>
    <property type="match status" value="1"/>
</dbReference>
<dbReference type="GO" id="GO:0008710">
    <property type="term" value="F:8-amino-7-oxononanoate synthase activity"/>
    <property type="evidence" value="ECO:0007669"/>
    <property type="project" value="UniProtKB-EC"/>
</dbReference>
<dbReference type="EC" id="2.3.1.47" evidence="5"/>
<dbReference type="SUPFAM" id="SSF53383">
    <property type="entry name" value="PLP-dependent transferases"/>
    <property type="match status" value="1"/>
</dbReference>
<evidence type="ECO:0000313" key="14">
    <source>
        <dbReference type="EMBL" id="TWT67681.1"/>
    </source>
</evidence>
<dbReference type="PANTHER" id="PTHR13693:SF100">
    <property type="entry name" value="8-AMINO-7-OXONONANOATE SYNTHASE"/>
    <property type="match status" value="1"/>
</dbReference>
<keyword evidence="15" id="KW-1185">Reference proteome</keyword>
<evidence type="ECO:0000313" key="15">
    <source>
        <dbReference type="Proteomes" id="UP000318478"/>
    </source>
</evidence>
<evidence type="ECO:0000256" key="7">
    <source>
        <dbReference type="ARBA" id="ARBA00022756"/>
    </source>
</evidence>
<dbReference type="PANTHER" id="PTHR13693">
    <property type="entry name" value="CLASS II AMINOTRANSFERASE/8-AMINO-7-OXONONANOATE SYNTHASE"/>
    <property type="match status" value="1"/>
</dbReference>
<evidence type="ECO:0000256" key="9">
    <source>
        <dbReference type="ARBA" id="ARBA00032610"/>
    </source>
</evidence>
<reference evidence="14 15" key="1">
    <citation type="submission" date="2019-02" db="EMBL/GenBank/DDBJ databases">
        <title>Deep-cultivation of Planctomycetes and their phenomic and genomic characterization uncovers novel biology.</title>
        <authorList>
            <person name="Wiegand S."/>
            <person name="Jogler M."/>
            <person name="Boedeker C."/>
            <person name="Pinto D."/>
            <person name="Vollmers J."/>
            <person name="Rivas-Marin E."/>
            <person name="Kohn T."/>
            <person name="Peeters S.H."/>
            <person name="Heuer A."/>
            <person name="Rast P."/>
            <person name="Oberbeckmann S."/>
            <person name="Bunk B."/>
            <person name="Jeske O."/>
            <person name="Meyerdierks A."/>
            <person name="Storesund J.E."/>
            <person name="Kallscheuer N."/>
            <person name="Luecker S."/>
            <person name="Lage O.M."/>
            <person name="Pohl T."/>
            <person name="Merkel B.J."/>
            <person name="Hornburger P."/>
            <person name="Mueller R.-W."/>
            <person name="Bruemmer F."/>
            <person name="Labrenz M."/>
            <person name="Spormann A.M."/>
            <person name="Op Den Camp H."/>
            <person name="Overmann J."/>
            <person name="Amann R."/>
            <person name="Jetten M.S.M."/>
            <person name="Mascher T."/>
            <person name="Medema M.H."/>
            <person name="Devos D.P."/>
            <person name="Kaster A.-K."/>
            <person name="Ovreas L."/>
            <person name="Rohde M."/>
            <person name="Galperin M.Y."/>
            <person name="Jogler C."/>
        </authorList>
    </citation>
    <scope>NUCLEOTIDE SEQUENCE [LARGE SCALE GENOMIC DNA]</scope>
    <source>
        <strain evidence="14 15">Pla123a</strain>
    </source>
</reference>
<dbReference type="OrthoDB" id="9807157at2"/>
<keyword evidence="7" id="KW-0093">Biotin biosynthesis</keyword>
<comment type="cofactor">
    <cofactor evidence="1 12">
        <name>pyridoxal 5'-phosphate</name>
        <dbReference type="ChEBI" id="CHEBI:597326"/>
    </cofactor>
</comment>
<evidence type="ECO:0000259" key="13">
    <source>
        <dbReference type="Pfam" id="PF00155"/>
    </source>
</evidence>
<keyword evidence="14" id="KW-0012">Acyltransferase</keyword>
<dbReference type="Gene3D" id="3.90.1150.10">
    <property type="entry name" value="Aspartate Aminotransferase, domain 1"/>
    <property type="match status" value="1"/>
</dbReference>
<comment type="subunit">
    <text evidence="4">Homodimer.</text>
</comment>
<dbReference type="InterPro" id="IPR015424">
    <property type="entry name" value="PyrdxlP-dep_Trfase"/>
</dbReference>
<evidence type="ECO:0000256" key="8">
    <source>
        <dbReference type="ARBA" id="ARBA00022898"/>
    </source>
</evidence>
<gene>
    <name evidence="14" type="primary">bioF</name>
    <name evidence="14" type="ORF">Pla123a_42370</name>
</gene>
<evidence type="ECO:0000256" key="6">
    <source>
        <dbReference type="ARBA" id="ARBA00022679"/>
    </source>
</evidence>
<comment type="caution">
    <text evidence="14">The sequence shown here is derived from an EMBL/GenBank/DDBJ whole genome shotgun (WGS) entry which is preliminary data.</text>
</comment>
<dbReference type="Proteomes" id="UP000318478">
    <property type="component" value="Unassembled WGS sequence"/>
</dbReference>
<evidence type="ECO:0000256" key="5">
    <source>
        <dbReference type="ARBA" id="ARBA00013187"/>
    </source>
</evidence>
<dbReference type="EMBL" id="SJPO01000012">
    <property type="protein sequence ID" value="TWT67681.1"/>
    <property type="molecule type" value="Genomic_DNA"/>
</dbReference>
<dbReference type="InterPro" id="IPR001917">
    <property type="entry name" value="Aminotrans_II_pyridoxalP_BS"/>
</dbReference>
<organism evidence="14 15">
    <name type="scientific">Posidoniimonas polymericola</name>
    <dbReference type="NCBI Taxonomy" id="2528002"/>
    <lineage>
        <taxon>Bacteria</taxon>
        <taxon>Pseudomonadati</taxon>
        <taxon>Planctomycetota</taxon>
        <taxon>Planctomycetia</taxon>
        <taxon>Pirellulales</taxon>
        <taxon>Lacipirellulaceae</taxon>
        <taxon>Posidoniimonas</taxon>
    </lineage>
</organism>
<evidence type="ECO:0000256" key="11">
    <source>
        <dbReference type="ARBA" id="ARBA00047715"/>
    </source>
</evidence>
<evidence type="ECO:0000256" key="4">
    <source>
        <dbReference type="ARBA" id="ARBA00011738"/>
    </source>
</evidence>
<accession>A0A5C5XYR1</accession>
<dbReference type="PROSITE" id="PS00599">
    <property type="entry name" value="AA_TRANSFER_CLASS_2"/>
    <property type="match status" value="1"/>
</dbReference>
<evidence type="ECO:0000256" key="1">
    <source>
        <dbReference type="ARBA" id="ARBA00001933"/>
    </source>
</evidence>
<protein>
    <recommendedName>
        <fullName evidence="5">8-amino-7-oxononanoate synthase</fullName>
        <ecNumber evidence="5">2.3.1.47</ecNumber>
    </recommendedName>
    <alternativeName>
        <fullName evidence="9">7-keto-8-amino-pelargonic acid synthase</fullName>
    </alternativeName>
    <alternativeName>
        <fullName evidence="10">8-amino-7-ketopelargonate synthase</fullName>
    </alternativeName>
</protein>
<evidence type="ECO:0000256" key="3">
    <source>
        <dbReference type="ARBA" id="ARBA00010008"/>
    </source>
</evidence>
<dbReference type="GO" id="GO:0030170">
    <property type="term" value="F:pyridoxal phosphate binding"/>
    <property type="evidence" value="ECO:0007669"/>
    <property type="project" value="InterPro"/>
</dbReference>
<feature type="domain" description="Aminotransferase class I/classII large" evidence="13">
    <location>
        <begin position="34"/>
        <end position="376"/>
    </location>
</feature>
<evidence type="ECO:0000256" key="12">
    <source>
        <dbReference type="RuleBase" id="RU003693"/>
    </source>
</evidence>
<evidence type="ECO:0000256" key="2">
    <source>
        <dbReference type="ARBA" id="ARBA00004746"/>
    </source>
</evidence>
<comment type="similarity">
    <text evidence="3">Belongs to the class-II pyridoxal-phosphate-dependent aminotransferase family. BioF subfamily.</text>
</comment>
<evidence type="ECO:0000256" key="10">
    <source>
        <dbReference type="ARBA" id="ARBA00033381"/>
    </source>
</evidence>
<dbReference type="GO" id="GO:0009102">
    <property type="term" value="P:biotin biosynthetic process"/>
    <property type="evidence" value="ECO:0007669"/>
    <property type="project" value="UniProtKB-KW"/>
</dbReference>
<comment type="pathway">
    <text evidence="2">Cofactor biosynthesis; biotin biosynthesis.</text>
</comment>
<dbReference type="RefSeq" id="WP_146590624.1">
    <property type="nucleotide sequence ID" value="NZ_SJPO01000012.1"/>
</dbReference>
<keyword evidence="6 14" id="KW-0808">Transferase</keyword>
<dbReference type="InterPro" id="IPR050087">
    <property type="entry name" value="AON_synthase_class-II"/>
</dbReference>